<feature type="domain" description="tRNA (32-2'-O)-methyltransferase regulator THADA-like C-terminal TPR repeats region" evidence="6">
    <location>
        <begin position="1444"/>
        <end position="1601"/>
    </location>
</feature>
<protein>
    <recommendedName>
        <fullName evidence="9">DUF2428 domain-containing protein</fullName>
    </recommendedName>
</protein>
<evidence type="ECO:0000256" key="1">
    <source>
        <dbReference type="ARBA" id="ARBA00010409"/>
    </source>
</evidence>
<comment type="similarity">
    <text evidence="1">Belongs to the THADA family.</text>
</comment>
<evidence type="ECO:0000256" key="3">
    <source>
        <dbReference type="SAM" id="MobiDB-lite"/>
    </source>
</evidence>
<organism evidence="7 8">
    <name type="scientific">Prymnesium parvum</name>
    <name type="common">Toxic golden alga</name>
    <dbReference type="NCBI Taxonomy" id="97485"/>
    <lineage>
        <taxon>Eukaryota</taxon>
        <taxon>Haptista</taxon>
        <taxon>Haptophyta</taxon>
        <taxon>Prymnesiophyceae</taxon>
        <taxon>Prymnesiales</taxon>
        <taxon>Prymnesiaceae</taxon>
        <taxon>Prymnesium</taxon>
    </lineage>
</organism>
<dbReference type="EMBL" id="JBGBPQ010000027">
    <property type="protein sequence ID" value="KAL1498504.1"/>
    <property type="molecule type" value="Genomic_DNA"/>
</dbReference>
<feature type="domain" description="tRNA (32-2'-O)-methyltransferase regulator THADA-like TPR repeats region" evidence="5">
    <location>
        <begin position="622"/>
        <end position="952"/>
    </location>
</feature>
<evidence type="ECO:0000313" key="8">
    <source>
        <dbReference type="Proteomes" id="UP001515480"/>
    </source>
</evidence>
<name>A0AB34IE20_PRYPA</name>
<evidence type="ECO:0000313" key="7">
    <source>
        <dbReference type="EMBL" id="KAL1498504.1"/>
    </source>
</evidence>
<accession>A0AB34IE20</accession>
<dbReference type="InterPro" id="IPR056843">
    <property type="entry name" value="THADA-like_TPR"/>
</dbReference>
<dbReference type="PANTHER" id="PTHR14387:SF0">
    <property type="entry name" value="DUF2428 DOMAIN-CONTAINING PROTEIN"/>
    <property type="match status" value="1"/>
</dbReference>
<dbReference type="InterPro" id="IPR016024">
    <property type="entry name" value="ARM-type_fold"/>
</dbReference>
<dbReference type="Proteomes" id="UP001515480">
    <property type="component" value="Unassembled WGS sequence"/>
</dbReference>
<reference evidence="7 8" key="1">
    <citation type="journal article" date="2024" name="Science">
        <title>Giant polyketide synthase enzymes in the biosynthesis of giant marine polyether toxins.</title>
        <authorList>
            <person name="Fallon T.R."/>
            <person name="Shende V.V."/>
            <person name="Wierzbicki I.H."/>
            <person name="Pendleton A.L."/>
            <person name="Watervoot N.F."/>
            <person name="Auber R.P."/>
            <person name="Gonzalez D.J."/>
            <person name="Wisecaver J.H."/>
            <person name="Moore B.S."/>
        </authorList>
    </citation>
    <scope>NUCLEOTIDE SEQUENCE [LARGE SCALE GENOMIC DNA]</scope>
    <source>
        <strain evidence="7 8">12B1</strain>
    </source>
</reference>
<feature type="region of interest" description="Disordered" evidence="3">
    <location>
        <begin position="595"/>
        <end position="616"/>
    </location>
</feature>
<dbReference type="SUPFAM" id="SSF48371">
    <property type="entry name" value="ARM repeat"/>
    <property type="match status" value="2"/>
</dbReference>
<evidence type="ECO:0000259" key="5">
    <source>
        <dbReference type="Pfam" id="PF25150"/>
    </source>
</evidence>
<evidence type="ECO:0000259" key="6">
    <source>
        <dbReference type="Pfam" id="PF25151"/>
    </source>
</evidence>
<evidence type="ECO:0008006" key="9">
    <source>
        <dbReference type="Google" id="ProtNLM"/>
    </source>
</evidence>
<proteinExistence type="inferred from homology"/>
<keyword evidence="8" id="KW-1185">Reference proteome</keyword>
<dbReference type="PANTHER" id="PTHR14387">
    <property type="entry name" value="THADA/DEATH RECEPTOR INTERACTING PROTEIN"/>
    <property type="match status" value="1"/>
</dbReference>
<dbReference type="Pfam" id="PF25151">
    <property type="entry name" value="TPR_Trm732_C"/>
    <property type="match status" value="1"/>
</dbReference>
<comment type="caution">
    <text evidence="7">The sequence shown here is derived from an EMBL/GenBank/DDBJ whole genome shotgun (WGS) entry which is preliminary data.</text>
</comment>
<dbReference type="InterPro" id="IPR019442">
    <property type="entry name" value="THADA/TRM732_DUF2428"/>
</dbReference>
<dbReference type="Pfam" id="PF25150">
    <property type="entry name" value="TPR_Trm732"/>
    <property type="match status" value="1"/>
</dbReference>
<evidence type="ECO:0000259" key="4">
    <source>
        <dbReference type="Pfam" id="PF10350"/>
    </source>
</evidence>
<dbReference type="InterPro" id="IPR056842">
    <property type="entry name" value="THADA-like_TPR_C"/>
</dbReference>
<feature type="region of interest" description="Disordered" evidence="3">
    <location>
        <begin position="675"/>
        <end position="696"/>
    </location>
</feature>
<dbReference type="InterPro" id="IPR051954">
    <property type="entry name" value="tRNA_methyltransferase_THADA"/>
</dbReference>
<sequence>MESSHAHPPRNTKTMPGFVSIPLARVERYLHGCSAAPLVAQIRALLSASSAQDHARELKRLSLLVERHPPAHADARVALAGVLFELLLVAHPYALHSQLKGCVAQLCALPRGSRMLEAALALQVRRLLDGGSLLACGAEGLLREGQMPGWLELLLQVPLAAKQVQAAPAKVLRVLASSIADALLLVDRHSPGAGTPYDSTSAVVQELSKLLLLLLREVQPWLRGVAPAVCEETCAPGTPSLTGDDSLLTAVREAGHTHKEAQSALAPADQVRAALEAQADCLEENGGSEATSVGRGDDALNAASAADVAASLRVVCSCSAELAVASALAADAGLACCHLLVSTLDAVLPPSLVAREMQAVLARASAGGEATLAVVLRGLAQGASVGTLCSRLDGGADSQGGELLFWQVAQDVLRLCDESTQPFVKLFSFRALEALVAHAEKLPAALSTELTTALRPFFSRAVQLLWDHWEVSFQSLTGMLAPLLKRLFALLHAHELTVDASARPCLGEVVPAWLQDLLAAVRAMDWTRRAKYRTIQAALSVLPHGSSSLLQIWPTMLEEIFQSLSMPNYKSYAAELLADVMRSLSTDPTLASSAAADSELAGASPPSVQQGPSSGSTPYERWHALVISPFLTCLSSANSSHADNVLQATLPALLAAQPEALQWVLQASSRRLTISPQNDRESAGAPLQTSTGAAGRSGRGAMQVARLVVGLLKSARCLGLLTANGLADADKEFVGGAWPVRGSLLASSLLSDDEQLALDAIEVVCTNPKLTDPVSTEEMQLLQAFLPLRLKGTSANSRKQIVNAMRKWLFRLRASTFCSAQLKRDLRTLAERSGSEHLDKTEVTKLPERLQQAAAKRAYADDVGAWLKWYGHTLLASMYPTAPCERALLALELYASLVDVWTATSESSSSKHGDLSEDPSSSLCWPLAFELFCEKSSRRLISLVQQTFDSVRSVALRLLSLFPHGVLPGFSTPHDVVALVRQALPLLQSPRAHESEAGASLLKLVFSRYVLRLGWKVVVQPSDSRDDMDVCVEITEASVPGAPDTRALTLAVEQAVEAALGGLFRIVEGGLAAGTLRGGTNVSVSTPAVHGPLVAIRLLLEDVEEAASSAWAHLKDLRWIETGLVQTVERCRAVSLAALAVISDPSPEGGATVPSHQPPNTGSIVTHNFALEMQPVSDRPSPGVADAGGGSIADWGFLREDGADDDDDSIGTCTTKGKLLVVLCWLAIKESSLLLAQACKLALSTCATSPSARSLLQATDLDSAGRAIMHTLLSTRHNGAIEKSSVGLRVICERLLACDGQAELSCLPFEWLQYLLEAASGESVTHMRRSAGLPFALLALLSSEATIGKGSHMLVFAMERLLIRAEQRDDLAMSSVFTDPDGGGAADAQCASQAEYSWMGRVHALNLLRRVFLDRALSIAVVPFISRGFLIAFYALESPLWAVRNSGLLLLSAMLERALRQRRSREEHSMANGIGIRDFFLRAPELHSFLLHRLERSAVEALGPTTDLFPCLLLLSKLVPSPVSQDTKASALDIDSFVPLVQAASALPSLHARTVASRALVPLVPPSGVASFLVSLAFELQTAPGRPENLHNRIHGLQLQMIALARAAISSGFVAEGKTTDTCTRTLNAIGPSLWLLLPSRNPCHITCMTMTHLVGLLLDGSGWTTPMQHRSSAMTTIERPELTTFAAVRACTRKAAREVAEVDDHNRCSAGFATCRAALLALEIRLLAIEEPLGDAPGETERGLLRMVDDPHYEVRLTALLLCRHYCGLMPSDIDDGVPIHDALPLPGHIVEEETISPKACARLFRALVPLAASERQRSCLLHVLQLLNDLLPIVGDMKQDVSVTLWHTAEDYARKSRDVEVIALSLQLSTLCSETSHITEARDDKALDAWVERMSSASEGSQPVLLRLAAVNAIGSSAIIRETMLNSSVEPLPSGLSRRFRVCLLALNLLDDDDDDVRSAMARRLAPLVSPGGMGVHASLVLQLGWGHLATRFPRTDALLDELMQRLVGLKFFVPVDERATLYDTTEEVEGERILFAKEADNFYEEPLQQAQLAANLMHYVLGIRADEVALQAEVAVWMTALQQKLSGLSNDRHFSSTENFVRDTQLRLALWALSKENGNCPTQDPLLSLSPFAPHHPQVYCWPTATIPHA</sequence>
<keyword evidence="2" id="KW-0819">tRNA processing</keyword>
<dbReference type="Pfam" id="PF10350">
    <property type="entry name" value="DUF2428"/>
    <property type="match status" value="1"/>
</dbReference>
<feature type="domain" description="DUF2428" evidence="4">
    <location>
        <begin position="1127"/>
        <end position="1442"/>
    </location>
</feature>
<gene>
    <name evidence="7" type="ORF">AB1Y20_013827</name>
</gene>
<dbReference type="GO" id="GO:0005829">
    <property type="term" value="C:cytosol"/>
    <property type="evidence" value="ECO:0007669"/>
    <property type="project" value="TreeGrafter"/>
</dbReference>
<evidence type="ECO:0000256" key="2">
    <source>
        <dbReference type="ARBA" id="ARBA00022694"/>
    </source>
</evidence>
<dbReference type="GO" id="GO:0030488">
    <property type="term" value="P:tRNA methylation"/>
    <property type="evidence" value="ECO:0007669"/>
    <property type="project" value="TreeGrafter"/>
</dbReference>